<dbReference type="EMBL" id="CABFNS010000809">
    <property type="protein sequence ID" value="VUC29784.1"/>
    <property type="molecule type" value="Genomic_DNA"/>
</dbReference>
<proteinExistence type="predicted"/>
<evidence type="ECO:0008006" key="5">
    <source>
        <dbReference type="Google" id="ProtNLM"/>
    </source>
</evidence>
<reference evidence="3 4" key="1">
    <citation type="submission" date="2019-06" db="EMBL/GenBank/DDBJ databases">
        <authorList>
            <person name="Broberg M."/>
        </authorList>
    </citation>
    <scope>NUCLEOTIDE SEQUENCE [LARGE SCALE GENOMIC DNA]</scope>
</reference>
<evidence type="ECO:0000313" key="3">
    <source>
        <dbReference type="EMBL" id="VUC29784.1"/>
    </source>
</evidence>
<evidence type="ECO:0000256" key="1">
    <source>
        <dbReference type="SAM" id="MobiDB-lite"/>
    </source>
</evidence>
<feature type="signal peptide" evidence="2">
    <location>
        <begin position="1"/>
        <end position="21"/>
    </location>
</feature>
<dbReference type="Proteomes" id="UP000766486">
    <property type="component" value="Unassembled WGS sequence"/>
</dbReference>
<feature type="region of interest" description="Disordered" evidence="1">
    <location>
        <begin position="107"/>
        <end position="130"/>
    </location>
</feature>
<name>A0ABY6UF47_BIOOC</name>
<keyword evidence="2" id="KW-0732">Signal</keyword>
<evidence type="ECO:0000313" key="4">
    <source>
        <dbReference type="Proteomes" id="UP000766486"/>
    </source>
</evidence>
<feature type="chain" id="PRO_5045268435" description="C2H2-type domain-containing protein" evidence="2">
    <location>
        <begin position="22"/>
        <end position="130"/>
    </location>
</feature>
<comment type="caution">
    <text evidence="3">The sequence shown here is derived from an EMBL/GenBank/DDBJ whole genome shotgun (WGS) entry which is preliminary data.</text>
</comment>
<protein>
    <recommendedName>
        <fullName evidence="5">C2H2-type domain-containing protein</fullName>
    </recommendedName>
</protein>
<sequence length="130" mass="13925">MHFSALVIATGLMSALSGVSAHRHGDGVGRLGARSSKEILHLALRSLDNDQADAIVARYYEESGLAERDFGDDEVSNLFTRNPKCPYCGVQLSASNGDMADHIAQYHKPQANSRKMGGKGPANRKVKGGK</sequence>
<organism evidence="3 4">
    <name type="scientific">Bionectria ochroleuca</name>
    <name type="common">Gliocladium roseum</name>
    <dbReference type="NCBI Taxonomy" id="29856"/>
    <lineage>
        <taxon>Eukaryota</taxon>
        <taxon>Fungi</taxon>
        <taxon>Dikarya</taxon>
        <taxon>Ascomycota</taxon>
        <taxon>Pezizomycotina</taxon>
        <taxon>Sordariomycetes</taxon>
        <taxon>Hypocreomycetidae</taxon>
        <taxon>Hypocreales</taxon>
        <taxon>Bionectriaceae</taxon>
        <taxon>Clonostachys</taxon>
    </lineage>
</organism>
<accession>A0ABY6UF47</accession>
<evidence type="ECO:0000256" key="2">
    <source>
        <dbReference type="SAM" id="SignalP"/>
    </source>
</evidence>
<gene>
    <name evidence="3" type="ORF">CLO192961_LOCUS266504</name>
</gene>
<keyword evidence="4" id="KW-1185">Reference proteome</keyword>